<dbReference type="Gene3D" id="3.40.50.300">
    <property type="entry name" value="P-loop containing nucleotide triphosphate hydrolases"/>
    <property type="match status" value="1"/>
</dbReference>
<dbReference type="PROSITE" id="PS00211">
    <property type="entry name" value="ABC_TRANSPORTER_1"/>
    <property type="match status" value="1"/>
</dbReference>
<evidence type="ECO:0000313" key="5">
    <source>
        <dbReference type="EMBL" id="EFR33246.1"/>
    </source>
</evidence>
<dbReference type="eggNOG" id="COG0396">
    <property type="taxonomic scope" value="Bacteria"/>
</dbReference>
<feature type="domain" description="ABC transporter" evidence="4">
    <location>
        <begin position="5"/>
        <end position="245"/>
    </location>
</feature>
<keyword evidence="6" id="KW-1185">Reference proteome</keyword>
<dbReference type="PANTHER" id="PTHR43204:SF1">
    <property type="entry name" value="ABC TRANSPORTER I FAMILY MEMBER 6, CHLOROPLASTIC"/>
    <property type="match status" value="1"/>
</dbReference>
<dbReference type="EMBL" id="AENP01000012">
    <property type="protein sequence ID" value="EFR33246.1"/>
    <property type="molecule type" value="Genomic_DNA"/>
</dbReference>
<keyword evidence="3" id="KW-0067">ATP-binding</keyword>
<dbReference type="Pfam" id="PF00005">
    <property type="entry name" value="ABC_tran"/>
    <property type="match status" value="1"/>
</dbReference>
<gene>
    <name evidence="5" type="primary">sufC</name>
    <name evidence="5" type="ORF">HMPREF9286_1404</name>
</gene>
<accession>E4KXZ7</accession>
<evidence type="ECO:0000256" key="2">
    <source>
        <dbReference type="ARBA" id="ARBA00022741"/>
    </source>
</evidence>
<evidence type="ECO:0000256" key="3">
    <source>
        <dbReference type="ARBA" id="ARBA00022840"/>
    </source>
</evidence>
<dbReference type="RefSeq" id="WP_005956230.1">
    <property type="nucleotide sequence ID" value="NZ_AENP01000012.1"/>
</dbReference>
<protein>
    <submittedName>
        <fullName evidence="5">FeS assembly ATPase SufC</fullName>
    </submittedName>
</protein>
<dbReference type="AlphaFoldDB" id="E4KXZ7"/>
<dbReference type="Proteomes" id="UP000003705">
    <property type="component" value="Unassembled WGS sequence"/>
</dbReference>
<dbReference type="InterPro" id="IPR027417">
    <property type="entry name" value="P-loop_NTPase"/>
</dbReference>
<sequence>MTELLRIENLSAGVEEKQILKNINLKINYGEVHVIMGPNGSGKSTLANVIMDNPVYNVTSGKIFLDGEDITDLTTDKRANKGLFMSFQTPEEVPGISVENFIRTAKSLKEDKTISILKFKKEIKKEMEELKMDSSYAERYLNVGFSGGEKKKNEILQMLMLKPKLAILDETDSGLDVDATRIVSSGIEKYLNEDNAVLIITHHKELIDNIKPDFVHVVLDGEIVKEGDASLIDKIEKEGFNWIREEVK</sequence>
<dbReference type="NCBIfam" id="TIGR01978">
    <property type="entry name" value="sufC"/>
    <property type="match status" value="1"/>
</dbReference>
<organism evidence="5 6">
    <name type="scientific">Peptoniphilus harei ACS-146-V-Sch2b</name>
    <dbReference type="NCBI Taxonomy" id="908338"/>
    <lineage>
        <taxon>Bacteria</taxon>
        <taxon>Bacillati</taxon>
        <taxon>Bacillota</taxon>
        <taxon>Tissierellia</taxon>
        <taxon>Tissierellales</taxon>
        <taxon>Peptoniphilaceae</taxon>
        <taxon>Peptoniphilus</taxon>
    </lineage>
</organism>
<dbReference type="PROSITE" id="PS50893">
    <property type="entry name" value="ABC_TRANSPORTER_2"/>
    <property type="match status" value="1"/>
</dbReference>
<evidence type="ECO:0000313" key="6">
    <source>
        <dbReference type="Proteomes" id="UP000003705"/>
    </source>
</evidence>
<evidence type="ECO:0000256" key="1">
    <source>
        <dbReference type="ARBA" id="ARBA00006216"/>
    </source>
</evidence>
<dbReference type="PANTHER" id="PTHR43204">
    <property type="entry name" value="ABC TRANSPORTER I FAMILY MEMBER 6, CHLOROPLASTIC"/>
    <property type="match status" value="1"/>
</dbReference>
<dbReference type="InterPro" id="IPR003593">
    <property type="entry name" value="AAA+_ATPase"/>
</dbReference>
<comment type="similarity">
    <text evidence="1">Belongs to the ABC transporter superfamily. Ycf16 family.</text>
</comment>
<dbReference type="SMART" id="SM00382">
    <property type="entry name" value="AAA"/>
    <property type="match status" value="1"/>
</dbReference>
<name>E4KXZ7_9FIRM</name>
<keyword evidence="2" id="KW-0547">Nucleotide-binding</keyword>
<comment type="caution">
    <text evidence="5">The sequence shown here is derived from an EMBL/GenBank/DDBJ whole genome shotgun (WGS) entry which is preliminary data.</text>
</comment>
<dbReference type="GO" id="GO:0016887">
    <property type="term" value="F:ATP hydrolysis activity"/>
    <property type="evidence" value="ECO:0007669"/>
    <property type="project" value="InterPro"/>
</dbReference>
<dbReference type="InterPro" id="IPR017871">
    <property type="entry name" value="ABC_transporter-like_CS"/>
</dbReference>
<proteinExistence type="inferred from homology"/>
<dbReference type="OrthoDB" id="9806149at2"/>
<dbReference type="GO" id="GO:0005524">
    <property type="term" value="F:ATP binding"/>
    <property type="evidence" value="ECO:0007669"/>
    <property type="project" value="UniProtKB-KW"/>
</dbReference>
<dbReference type="InterPro" id="IPR003439">
    <property type="entry name" value="ABC_transporter-like_ATP-bd"/>
</dbReference>
<dbReference type="InterPro" id="IPR010230">
    <property type="entry name" value="FeS-cluster_ATPase_SufC"/>
</dbReference>
<dbReference type="CDD" id="cd03217">
    <property type="entry name" value="ABC_FeS_Assembly"/>
    <property type="match status" value="1"/>
</dbReference>
<evidence type="ECO:0000259" key="4">
    <source>
        <dbReference type="PROSITE" id="PS50893"/>
    </source>
</evidence>
<reference evidence="5 6" key="1">
    <citation type="submission" date="2010-10" db="EMBL/GenBank/DDBJ databases">
        <authorList>
            <person name="Durkin A.S."/>
            <person name="Madupu R."/>
            <person name="Torralba M."/>
            <person name="Gillis M."/>
            <person name="Methe B."/>
            <person name="Sutton G."/>
            <person name="Nelson K.E."/>
        </authorList>
    </citation>
    <scope>NUCLEOTIDE SEQUENCE [LARGE SCALE GENOMIC DNA]</scope>
    <source>
        <strain evidence="5 6">ACS-146-V-Sch2b</strain>
    </source>
</reference>
<dbReference type="SUPFAM" id="SSF52540">
    <property type="entry name" value="P-loop containing nucleoside triphosphate hydrolases"/>
    <property type="match status" value="1"/>
</dbReference>